<dbReference type="InterPro" id="IPR039968">
    <property type="entry name" value="BcerS-like"/>
</dbReference>
<sequence>QFYLFDCEDDSEAAAALFQRVFEWARAHNLDTLVGPKGFSAFDGYGLLQKGFEHRQMMNMMNYNYPYYLRLVDEAGFEKEVDFVSHFVILEDLR</sequence>
<evidence type="ECO:0000313" key="1">
    <source>
        <dbReference type="EMBL" id="GAF90254.1"/>
    </source>
</evidence>
<feature type="non-terminal residue" evidence="1">
    <location>
        <position position="94"/>
    </location>
</feature>
<feature type="non-terminal residue" evidence="1">
    <location>
        <position position="1"/>
    </location>
</feature>
<reference evidence="1" key="1">
    <citation type="journal article" date="2014" name="Front. Microbiol.">
        <title>High frequency of phylogenetically diverse reductive dehalogenase-homologous genes in deep subseafloor sedimentary metagenomes.</title>
        <authorList>
            <person name="Kawai M."/>
            <person name="Futagami T."/>
            <person name="Toyoda A."/>
            <person name="Takaki Y."/>
            <person name="Nishi S."/>
            <person name="Hori S."/>
            <person name="Arai W."/>
            <person name="Tsubouchi T."/>
            <person name="Morono Y."/>
            <person name="Uchiyama I."/>
            <person name="Ito T."/>
            <person name="Fujiyama A."/>
            <person name="Inagaki F."/>
            <person name="Takami H."/>
        </authorList>
    </citation>
    <scope>NUCLEOTIDE SEQUENCE</scope>
    <source>
        <strain evidence="1">Expedition CK06-06</strain>
    </source>
</reference>
<comment type="caution">
    <text evidence="1">The sequence shown here is derived from an EMBL/GenBank/DDBJ whole genome shotgun (WGS) entry which is preliminary data.</text>
</comment>
<organism evidence="1">
    <name type="scientific">marine sediment metagenome</name>
    <dbReference type="NCBI Taxonomy" id="412755"/>
    <lineage>
        <taxon>unclassified sequences</taxon>
        <taxon>metagenomes</taxon>
        <taxon>ecological metagenomes</taxon>
    </lineage>
</organism>
<dbReference type="PANTHER" id="PTHR41368">
    <property type="entry name" value="PROTEIN YGHO"/>
    <property type="match status" value="1"/>
</dbReference>
<dbReference type="AlphaFoldDB" id="X0TAL7"/>
<accession>X0TAL7</accession>
<protein>
    <submittedName>
        <fullName evidence="1">Uncharacterized protein</fullName>
    </submittedName>
</protein>
<name>X0TAL7_9ZZZZ</name>
<dbReference type="EMBL" id="BARS01014123">
    <property type="protein sequence ID" value="GAF90254.1"/>
    <property type="molecule type" value="Genomic_DNA"/>
</dbReference>
<gene>
    <name evidence="1" type="ORF">S01H1_24043</name>
</gene>
<dbReference type="PANTHER" id="PTHR41368:SF1">
    <property type="entry name" value="PROTEIN YGHO"/>
    <property type="match status" value="1"/>
</dbReference>
<proteinExistence type="predicted"/>